<dbReference type="RefSeq" id="WP_138548068.1">
    <property type="nucleotide sequence ID" value="NZ_PNCG01000010.1"/>
</dbReference>
<gene>
    <name evidence="2" type="primary">dndC</name>
    <name evidence="2" type="ORF">CWC05_09850</name>
</gene>
<dbReference type="InterPro" id="IPR002500">
    <property type="entry name" value="PAPS_reduct_dom"/>
</dbReference>
<reference evidence="3" key="2">
    <citation type="submission" date="2019-06" db="EMBL/GenBank/DDBJ databases">
        <title>Co-occurence of chitin degradation, pigmentation and bioactivity in marine Pseudoalteromonas.</title>
        <authorList>
            <person name="Sonnenschein E.C."/>
            <person name="Bech P.K."/>
        </authorList>
    </citation>
    <scope>NUCLEOTIDE SEQUENCE [LARGE SCALE GENOMIC DNA]</scope>
    <source>
        <strain evidence="3">S2897</strain>
    </source>
</reference>
<dbReference type="Pfam" id="PF01507">
    <property type="entry name" value="PAPS_reduct"/>
    <property type="match status" value="1"/>
</dbReference>
<dbReference type="InterPro" id="IPR050128">
    <property type="entry name" value="Sulfate_adenylyltrnsfr_sub2"/>
</dbReference>
<dbReference type="EMBL" id="PNCG01000010">
    <property type="protein sequence ID" value="TMP86776.1"/>
    <property type="molecule type" value="Genomic_DNA"/>
</dbReference>
<protein>
    <submittedName>
        <fullName evidence="2">DNA phosphorothioation system sulfurtransferase DndC</fullName>
    </submittedName>
</protein>
<dbReference type="InterPro" id="IPR014729">
    <property type="entry name" value="Rossmann-like_a/b/a_fold"/>
</dbReference>
<proteinExistence type="predicted"/>
<feature type="domain" description="Phosphoadenosine phosphosulphate reductase" evidence="1">
    <location>
        <begin position="39"/>
        <end position="229"/>
    </location>
</feature>
<dbReference type="NCBIfam" id="TIGR03183">
    <property type="entry name" value="DNA_S_dndC"/>
    <property type="match status" value="1"/>
</dbReference>
<dbReference type="InterPro" id="IPR017598">
    <property type="entry name" value="SulphurTrfase_DndC"/>
</dbReference>
<dbReference type="Gene3D" id="3.40.50.620">
    <property type="entry name" value="HUPs"/>
    <property type="match status" value="1"/>
</dbReference>
<dbReference type="AlphaFoldDB" id="A0A5S3Z5G0"/>
<dbReference type="SUPFAM" id="SSF52402">
    <property type="entry name" value="Adenine nucleotide alpha hydrolases-like"/>
    <property type="match status" value="1"/>
</dbReference>
<dbReference type="PANTHER" id="PTHR43196:SF2">
    <property type="entry name" value="PHOSPHOADENOSINE PHOSPHOSULFATE REDUCTASE"/>
    <property type="match status" value="1"/>
</dbReference>
<comment type="caution">
    <text evidence="2">The sequence shown here is derived from an EMBL/GenBank/DDBJ whole genome shotgun (WGS) entry which is preliminary data.</text>
</comment>
<evidence type="ECO:0000313" key="3">
    <source>
        <dbReference type="Proteomes" id="UP000305874"/>
    </source>
</evidence>
<accession>A0A5S3Z5G0</accession>
<name>A0A5S3Z5G0_9GAMM</name>
<reference evidence="2 3" key="1">
    <citation type="submission" date="2017-12" db="EMBL/GenBank/DDBJ databases">
        <authorList>
            <person name="Paulsen S."/>
            <person name="Gram L.K."/>
        </authorList>
    </citation>
    <scope>NUCLEOTIDE SEQUENCE [LARGE SCALE GENOMIC DNA]</scope>
    <source>
        <strain evidence="2 3">S2897</strain>
    </source>
</reference>
<keyword evidence="2" id="KW-0808">Transferase</keyword>
<evidence type="ECO:0000259" key="1">
    <source>
        <dbReference type="Pfam" id="PF01507"/>
    </source>
</evidence>
<dbReference type="Proteomes" id="UP000305874">
    <property type="component" value="Unassembled WGS sequence"/>
</dbReference>
<organism evidence="2 3">
    <name type="scientific">Pseudoalteromonas ruthenica</name>
    <dbReference type="NCBI Taxonomy" id="151081"/>
    <lineage>
        <taxon>Bacteria</taxon>
        <taxon>Pseudomonadati</taxon>
        <taxon>Pseudomonadota</taxon>
        <taxon>Gammaproteobacteria</taxon>
        <taxon>Alteromonadales</taxon>
        <taxon>Pseudoalteromonadaceae</taxon>
        <taxon>Pseudoalteromonas</taxon>
    </lineage>
</organism>
<evidence type="ECO:0000313" key="2">
    <source>
        <dbReference type="EMBL" id="TMP86776.1"/>
    </source>
</evidence>
<dbReference type="GO" id="GO:0016740">
    <property type="term" value="F:transferase activity"/>
    <property type="evidence" value="ECO:0007669"/>
    <property type="project" value="UniProtKB-KW"/>
</dbReference>
<dbReference type="NCBIfam" id="NF005316">
    <property type="entry name" value="PRK06850.1"/>
    <property type="match status" value="1"/>
</dbReference>
<dbReference type="PANTHER" id="PTHR43196">
    <property type="entry name" value="SULFATE ADENYLYLTRANSFERASE SUBUNIT 2"/>
    <property type="match status" value="1"/>
</dbReference>
<sequence length="552" mass="63318">MTDSVVQSQSAFSGGLKEAIRESIDHIKMLYRVDEIPWVIGYSGGKDSTATLQLIWYALQELQEEGYASKKVHVISTDTLVENPIVALWVEKSLNRMEEAAKLQNLPIVPHRLTPEIKDRFWVNLIGKGYPAPRMKFRWCTDRLKISPSNSFIQNLANKNGEAILVLGTRKAESTARAAVMDKFESSSTNTRKALGLTENGSLERVWVYTPISSWSNDDVWIYLNSVKNPWNFPNHDLMGMYQGATEGGECPLVVDKSTQSCGDSRFGCYVCTMVTEDKSMNAMIANDEEKEWMYPLVSLRNELEINDAVKEKKLAKLRRDRDNRDFRRMNGQLTVHVTKNGADVVHGPYIQSFREHMLKKVLEAQVAVQQMGPPEVQNLELLPLEELEAIRKIWLEEKHEVEDNLPKIYEQVIKAPYPGKRRAHHPVLNRDTLAKLKTYCEQHGDKEGLLYQQIRATMSVANKHRNQLRRAKLGEELNDVLDKGAFNSMFEAKEFALERERHRLHIQLTNDHSLNTEEQEKIKEKIHMITKCIKEQGYSSLPLETDVVEVD</sequence>